<dbReference type="Gene3D" id="3.40.30.10">
    <property type="entry name" value="Glutaredoxin"/>
    <property type="match status" value="1"/>
</dbReference>
<name>A0A9P3LJ88_9APHY</name>
<dbReference type="CDD" id="cd00299">
    <property type="entry name" value="GST_C_family"/>
    <property type="match status" value="1"/>
</dbReference>
<keyword evidence="2" id="KW-0808">Transferase</keyword>
<dbReference type="AlphaFoldDB" id="A0A9P3LJ88"/>
<dbReference type="InterPro" id="IPR036282">
    <property type="entry name" value="Glutathione-S-Trfase_C_sf"/>
</dbReference>
<reference evidence="2 3" key="1">
    <citation type="submission" date="2021-08" db="EMBL/GenBank/DDBJ databases">
        <title>Draft Genome Sequence of Phanerochaete sordida strain YK-624.</title>
        <authorList>
            <person name="Mori T."/>
            <person name="Dohra H."/>
            <person name="Suzuki T."/>
            <person name="Kawagishi H."/>
            <person name="Hirai H."/>
        </authorList>
    </citation>
    <scope>NUCLEOTIDE SEQUENCE [LARGE SCALE GENOMIC DNA]</scope>
    <source>
        <strain evidence="2 3">YK-624</strain>
    </source>
</reference>
<evidence type="ECO:0000313" key="2">
    <source>
        <dbReference type="EMBL" id="GJE97135.1"/>
    </source>
</evidence>
<organism evidence="2 3">
    <name type="scientific">Phanerochaete sordida</name>
    <dbReference type="NCBI Taxonomy" id="48140"/>
    <lineage>
        <taxon>Eukaryota</taxon>
        <taxon>Fungi</taxon>
        <taxon>Dikarya</taxon>
        <taxon>Basidiomycota</taxon>
        <taxon>Agaricomycotina</taxon>
        <taxon>Agaricomycetes</taxon>
        <taxon>Polyporales</taxon>
        <taxon>Phanerochaetaceae</taxon>
        <taxon>Phanerochaete</taxon>
    </lineage>
</organism>
<dbReference type="OrthoDB" id="202840at2759"/>
<dbReference type="GO" id="GO:0016740">
    <property type="term" value="F:transferase activity"/>
    <property type="evidence" value="ECO:0007669"/>
    <property type="project" value="UniProtKB-KW"/>
</dbReference>
<dbReference type="EMBL" id="BPQB01000068">
    <property type="protein sequence ID" value="GJE97135.1"/>
    <property type="molecule type" value="Genomic_DNA"/>
</dbReference>
<dbReference type="PROSITE" id="PS50404">
    <property type="entry name" value="GST_NTER"/>
    <property type="match status" value="1"/>
</dbReference>
<dbReference type="SFLD" id="SFLDG00358">
    <property type="entry name" value="Main_(cytGST)"/>
    <property type="match status" value="1"/>
</dbReference>
<dbReference type="SUPFAM" id="SSF52833">
    <property type="entry name" value="Thioredoxin-like"/>
    <property type="match status" value="1"/>
</dbReference>
<comment type="caution">
    <text evidence="2">The sequence shown here is derived from an EMBL/GenBank/DDBJ whole genome shotgun (WGS) entry which is preliminary data.</text>
</comment>
<dbReference type="Gene3D" id="1.20.1050.10">
    <property type="match status" value="1"/>
</dbReference>
<dbReference type="InterPro" id="IPR004045">
    <property type="entry name" value="Glutathione_S-Trfase_N"/>
</dbReference>
<dbReference type="PANTHER" id="PTHR43968">
    <property type="match status" value="1"/>
</dbReference>
<proteinExistence type="predicted"/>
<feature type="domain" description="GST N-terminal" evidence="1">
    <location>
        <begin position="5"/>
        <end position="96"/>
    </location>
</feature>
<evidence type="ECO:0000259" key="1">
    <source>
        <dbReference type="PROSITE" id="PS50404"/>
    </source>
</evidence>
<dbReference type="SUPFAM" id="SSF47616">
    <property type="entry name" value="GST C-terminal domain-like"/>
    <property type="match status" value="1"/>
</dbReference>
<gene>
    <name evidence="2" type="ORF">PsYK624_133460</name>
</gene>
<keyword evidence="3" id="KW-1185">Reference proteome</keyword>
<sequence length="238" mass="26529">MVQTEQITFYTHAYSVYSHRVHLALEEAKADYTLYTVNIWDKPAWYAAKVNPIGKVPAITYGGPKVSPDAPSDASVKLRESLVLLEFLADVFPDAGLLPADAVQRAQARLFMRDADAALYEGMKAYFFAREPAQKLLDALERVQRALPPAGFAAGAQWCIADMAAAPFLARIVFLLEHDLGVYPAGEGAKTLALVRGERFARLNRWFADVQAQPSFKATWDEAVQFSVWSKLPMFKRN</sequence>
<dbReference type="Pfam" id="PF13409">
    <property type="entry name" value="GST_N_2"/>
    <property type="match status" value="1"/>
</dbReference>
<dbReference type="Proteomes" id="UP000703269">
    <property type="component" value="Unassembled WGS sequence"/>
</dbReference>
<dbReference type="GO" id="GO:0005737">
    <property type="term" value="C:cytoplasm"/>
    <property type="evidence" value="ECO:0007669"/>
    <property type="project" value="TreeGrafter"/>
</dbReference>
<dbReference type="CDD" id="cd00570">
    <property type="entry name" value="GST_N_family"/>
    <property type="match status" value="1"/>
</dbReference>
<accession>A0A9P3LJ88</accession>
<protein>
    <submittedName>
        <fullName evidence="2">Glutathione transferase omega</fullName>
    </submittedName>
</protein>
<dbReference type="InterPro" id="IPR050983">
    <property type="entry name" value="GST_Omega/HSP26"/>
</dbReference>
<dbReference type="InterPro" id="IPR040079">
    <property type="entry name" value="Glutathione_S-Trfase"/>
</dbReference>
<dbReference type="SFLD" id="SFLDS00019">
    <property type="entry name" value="Glutathione_Transferase_(cytos"/>
    <property type="match status" value="1"/>
</dbReference>
<evidence type="ECO:0000313" key="3">
    <source>
        <dbReference type="Proteomes" id="UP000703269"/>
    </source>
</evidence>
<dbReference type="InterPro" id="IPR036249">
    <property type="entry name" value="Thioredoxin-like_sf"/>
</dbReference>
<dbReference type="PANTHER" id="PTHR43968:SF6">
    <property type="entry name" value="GLUTATHIONE S-TRANSFERASE OMEGA"/>
    <property type="match status" value="1"/>
</dbReference>